<evidence type="ECO:0000313" key="1">
    <source>
        <dbReference type="EMBL" id="KKM61400.1"/>
    </source>
</evidence>
<comment type="caution">
    <text evidence="1">The sequence shown here is derived from an EMBL/GenBank/DDBJ whole genome shotgun (WGS) entry which is preliminary data.</text>
</comment>
<protein>
    <submittedName>
        <fullName evidence="1">Uncharacterized protein</fullName>
    </submittedName>
</protein>
<organism evidence="1">
    <name type="scientific">marine sediment metagenome</name>
    <dbReference type="NCBI Taxonomy" id="412755"/>
    <lineage>
        <taxon>unclassified sequences</taxon>
        <taxon>metagenomes</taxon>
        <taxon>ecological metagenomes</taxon>
    </lineage>
</organism>
<dbReference type="AlphaFoldDB" id="A0A0F9LBG3"/>
<gene>
    <name evidence="1" type="ORF">LCGC14_1532100</name>
</gene>
<dbReference type="EMBL" id="LAZR01011490">
    <property type="protein sequence ID" value="KKM61400.1"/>
    <property type="molecule type" value="Genomic_DNA"/>
</dbReference>
<reference evidence="1" key="1">
    <citation type="journal article" date="2015" name="Nature">
        <title>Complex archaea that bridge the gap between prokaryotes and eukaryotes.</title>
        <authorList>
            <person name="Spang A."/>
            <person name="Saw J.H."/>
            <person name="Jorgensen S.L."/>
            <person name="Zaremba-Niedzwiedzka K."/>
            <person name="Martijn J."/>
            <person name="Lind A.E."/>
            <person name="van Eijk R."/>
            <person name="Schleper C."/>
            <person name="Guy L."/>
            <person name="Ettema T.J."/>
        </authorList>
    </citation>
    <scope>NUCLEOTIDE SEQUENCE</scope>
</reference>
<name>A0A0F9LBG3_9ZZZZ</name>
<accession>A0A0F9LBG3</accession>
<proteinExistence type="predicted"/>
<sequence>MNKVEQGLNFLYLRKGEIEKTESLINSLIEYGFLKVQSFTLTLKPPFMALYLLKSIKEQEVRDHITLLISGKNKDYLALFLRKIAMLKEERIKILVAQTLFDELESSWKSLADPFYAIMIHHLYHFSPESVLILIEKLLSIITTQKKLDCDIHILIALEKLSEKSEFFFRVFNLLIKLAIVIKHKDFLDVLSRTFFRGGLDFSIKLDFLNNKIDLDNINETIVSIDLLSSLIYTYRSIASNKSSLASIEPRKCHSSSSTLS</sequence>